<reference evidence="10 11" key="1">
    <citation type="submission" date="2023-04" db="EMBL/GenBank/DDBJ databases">
        <title>Genome of Basidiobolus ranarum AG-B5.</title>
        <authorList>
            <person name="Stajich J.E."/>
            <person name="Carter-House D."/>
            <person name="Gryganskyi A."/>
        </authorList>
    </citation>
    <scope>NUCLEOTIDE SEQUENCE [LARGE SCALE GENOMIC DNA]</scope>
    <source>
        <strain evidence="10 11">AG-B5</strain>
    </source>
</reference>
<feature type="domain" description="RBP-J/Cbf11/Cbf12 DNA binding" evidence="8">
    <location>
        <begin position="428"/>
        <end position="577"/>
    </location>
</feature>
<feature type="domain" description="Beta-trefoil DNA-binding" evidence="9">
    <location>
        <begin position="578"/>
        <end position="895"/>
    </location>
</feature>
<dbReference type="InterPro" id="IPR015351">
    <property type="entry name" value="RBP-J/Cbf11/Cbf12_DNA-bd"/>
</dbReference>
<feature type="compositionally biased region" description="Polar residues" evidence="7">
    <location>
        <begin position="1"/>
        <end position="23"/>
    </location>
</feature>
<feature type="region of interest" description="Disordered" evidence="7">
    <location>
        <begin position="1"/>
        <end position="24"/>
    </location>
</feature>
<feature type="region of interest" description="Disordered" evidence="7">
    <location>
        <begin position="492"/>
        <end position="514"/>
    </location>
</feature>
<feature type="compositionally biased region" description="Pro residues" evidence="7">
    <location>
        <begin position="666"/>
        <end position="675"/>
    </location>
</feature>
<feature type="compositionally biased region" description="Pro residues" evidence="7">
    <location>
        <begin position="363"/>
        <end position="374"/>
    </location>
</feature>
<dbReference type="SUPFAM" id="SSF110217">
    <property type="entry name" value="DNA-binding protein LAG-1 (CSL)"/>
    <property type="match status" value="1"/>
</dbReference>
<accession>A0ABR2WUM9</accession>
<sequence length="1014" mass="110200">MGYSSYPSPSYFQTIPEDSTTSNMKKRSFDMSSQVSSIPVYHRHNSHNGHIMSPGSNWTPEMHGGDLSYSEPATPSLLNSGGSWTFGSDVPSSLQEMKLEHFDPSLDMTSLVPGTLPKQENFGLLFPFDDFEIRNGSFDSQSNSHQQNHHLGRSHSSSSLNSYSPSFPSVHDSSMSIHEGMLSNSMDEPPYYQRQLKNAQFNRLRMTSENHSEFGSSLTSPVDSGFCTPIDSYASSPILSHSNISHRSYFPTEYIDSHRRPSITTGLQSLHMTDELSLNSALSLTQAPSSLSAPLSIDSFLDTNQDLSGALLHSPDALDLVHGHFYNDKLHLDHHSAFSTNPSHEDIMNGTQSTTYHGFHDGAPPPPTLSPPSSPNTENGLTPVSPANGVNYSLGCKIELCQNGSSALKPLVHNYVSSPNSLLNGEKTVVILTSKVAQKSYGTEKRFLCPPPTVLLLGQNWRMNTYHKNGSSTDGSALVSPKLTIGIPGESGQQQGVLEWSGPSSPSVDSSMMESGSVGRCVAKHLFINDADEKRKRVEVLVNVQSSSGQPMGTFVSKPIKVISKPSKKRQSVKNMELCIHHGTTISLFNRIRSQTVSTKYLGVSTPSSSSNTFVNAKWPSNMNHIGSSNDSACFVARTGRWDPFVIWLVDLNKRNAPPSEQNSTQPPPGFPAPPTIAVHPQEYAMSFSPGSDPRTGSDGKTPIPIHYNQPVVLQCLSTGLISPVMIIRKVDKGSLVVGNGTGTGREEMLGDPVSQLHKVAFQIVEDALEEDTPFPARSSAGSYLVCLGDVVGVQRSNEGRKFDSPPIPKPPTRSESLPDVLENPTYESLPNGMIANENENGSRKRRALSITTNGSHVKASKAGRRNSVRDDLLSNNDSSPQNIWSEDVSDTAVWTIVGTDCVQYSFYTPSSSTLGNEPIVNPITPIPFITHIIPATQNGAPNVLTIYGENLTPDLSVWFGEIQSKITEFKCRESTICTPPVAGQNGVTEGTSFPILLVRNDGVVYKTGKFYTV</sequence>
<dbReference type="InterPro" id="IPR037095">
    <property type="entry name" value="RBP-J/Cbf11_DNA-bd_sf"/>
</dbReference>
<dbReference type="SMART" id="SM01268">
    <property type="entry name" value="BTD"/>
    <property type="match status" value="1"/>
</dbReference>
<evidence type="ECO:0000256" key="2">
    <source>
        <dbReference type="ARBA" id="ARBA00009704"/>
    </source>
</evidence>
<keyword evidence="3" id="KW-0805">Transcription regulation</keyword>
<feature type="compositionally biased region" description="Low complexity" evidence="7">
    <location>
        <begin position="154"/>
        <end position="169"/>
    </location>
</feature>
<evidence type="ECO:0000256" key="5">
    <source>
        <dbReference type="ARBA" id="ARBA00023163"/>
    </source>
</evidence>
<evidence type="ECO:0000256" key="3">
    <source>
        <dbReference type="ARBA" id="ARBA00023015"/>
    </source>
</evidence>
<evidence type="ECO:0000256" key="6">
    <source>
        <dbReference type="ARBA" id="ARBA00023242"/>
    </source>
</evidence>
<dbReference type="InterPro" id="IPR015350">
    <property type="entry name" value="Beta-trefoil_DNA-bd_dom"/>
</dbReference>
<dbReference type="Pfam" id="PF20144">
    <property type="entry name" value="TIG_SUH"/>
    <property type="match status" value="1"/>
</dbReference>
<gene>
    <name evidence="10" type="ORF">K7432_006597</name>
</gene>
<dbReference type="InterPro" id="IPR008967">
    <property type="entry name" value="p53-like_TF_DNA-bd_sf"/>
</dbReference>
<feature type="region of interest" description="Disordered" evidence="7">
    <location>
        <begin position="345"/>
        <end position="385"/>
    </location>
</feature>
<feature type="region of interest" description="Disordered" evidence="7">
    <location>
        <begin position="137"/>
        <end position="174"/>
    </location>
</feature>
<dbReference type="EMBL" id="JASJQH010000297">
    <property type="protein sequence ID" value="KAK9765233.1"/>
    <property type="molecule type" value="Genomic_DNA"/>
</dbReference>
<dbReference type="InterPro" id="IPR013783">
    <property type="entry name" value="Ig-like_fold"/>
</dbReference>
<evidence type="ECO:0000259" key="9">
    <source>
        <dbReference type="SMART" id="SM01268"/>
    </source>
</evidence>
<name>A0ABR2WUM9_9FUNG</name>
<evidence type="ECO:0000256" key="4">
    <source>
        <dbReference type="ARBA" id="ARBA00023125"/>
    </source>
</evidence>
<keyword evidence="11" id="KW-1185">Reference proteome</keyword>
<dbReference type="InterPro" id="IPR038007">
    <property type="entry name" value="RBP-Jkappa_IPT"/>
</dbReference>
<dbReference type="PANTHER" id="PTHR10665">
    <property type="entry name" value="RECOMBINING BINDING PROTEIN SUPPRESSOR OF HAIRLESS"/>
    <property type="match status" value="1"/>
</dbReference>
<evidence type="ECO:0000256" key="1">
    <source>
        <dbReference type="ARBA" id="ARBA00004123"/>
    </source>
</evidence>
<dbReference type="SUPFAM" id="SSF49417">
    <property type="entry name" value="p53-like transcription factors"/>
    <property type="match status" value="1"/>
</dbReference>
<feature type="region of interest" description="Disordered" evidence="7">
    <location>
        <begin position="798"/>
        <end position="881"/>
    </location>
</feature>
<comment type="subcellular location">
    <subcellularLocation>
        <location evidence="1">Nucleus</location>
    </subcellularLocation>
</comment>
<comment type="similarity">
    <text evidence="2">Belongs to the Su(H) family.</text>
</comment>
<dbReference type="Proteomes" id="UP001479436">
    <property type="component" value="Unassembled WGS sequence"/>
</dbReference>
<evidence type="ECO:0000259" key="8">
    <source>
        <dbReference type="SMART" id="SM01267"/>
    </source>
</evidence>
<feature type="compositionally biased region" description="Polar residues" evidence="7">
    <location>
        <begin position="137"/>
        <end position="146"/>
    </location>
</feature>
<dbReference type="SMART" id="SM01267">
    <property type="entry name" value="LAG1_DNAbind"/>
    <property type="match status" value="1"/>
</dbReference>
<protein>
    <recommendedName>
        <fullName evidence="12">LAG1-DNAbind-domain-containing protein</fullName>
    </recommendedName>
</protein>
<dbReference type="InterPro" id="IPR040159">
    <property type="entry name" value="CLS_fam"/>
</dbReference>
<keyword evidence="5" id="KW-0804">Transcription</keyword>
<dbReference type="Pfam" id="PF09271">
    <property type="entry name" value="LAG1-DNAbind"/>
    <property type="match status" value="1"/>
</dbReference>
<feature type="region of interest" description="Disordered" evidence="7">
    <location>
        <begin position="657"/>
        <end position="677"/>
    </location>
</feature>
<dbReference type="InterPro" id="IPR014756">
    <property type="entry name" value="Ig_E-set"/>
</dbReference>
<dbReference type="Pfam" id="PF09270">
    <property type="entry name" value="BTD"/>
    <property type="match status" value="1"/>
</dbReference>
<evidence type="ECO:0000313" key="11">
    <source>
        <dbReference type="Proteomes" id="UP001479436"/>
    </source>
</evidence>
<comment type="caution">
    <text evidence="10">The sequence shown here is derived from an EMBL/GenBank/DDBJ whole genome shotgun (WGS) entry which is preliminary data.</text>
</comment>
<evidence type="ECO:0000313" key="10">
    <source>
        <dbReference type="EMBL" id="KAK9765233.1"/>
    </source>
</evidence>
<organism evidence="10 11">
    <name type="scientific">Basidiobolus ranarum</name>
    <dbReference type="NCBI Taxonomy" id="34480"/>
    <lineage>
        <taxon>Eukaryota</taxon>
        <taxon>Fungi</taxon>
        <taxon>Fungi incertae sedis</taxon>
        <taxon>Zoopagomycota</taxon>
        <taxon>Entomophthoromycotina</taxon>
        <taxon>Basidiobolomycetes</taxon>
        <taxon>Basidiobolales</taxon>
        <taxon>Basidiobolaceae</taxon>
        <taxon>Basidiobolus</taxon>
    </lineage>
</organism>
<evidence type="ECO:0000256" key="7">
    <source>
        <dbReference type="SAM" id="MobiDB-lite"/>
    </source>
</evidence>
<dbReference type="Gene3D" id="2.60.40.1450">
    <property type="entry name" value="LAG1, DNA binding domain"/>
    <property type="match status" value="1"/>
</dbReference>
<feature type="compositionally biased region" description="Low complexity" evidence="7">
    <location>
        <begin position="501"/>
        <end position="514"/>
    </location>
</feature>
<dbReference type="SUPFAM" id="SSF81296">
    <property type="entry name" value="E set domains"/>
    <property type="match status" value="1"/>
</dbReference>
<dbReference type="InterPro" id="IPR036358">
    <property type="entry name" value="BTD_sf"/>
</dbReference>
<evidence type="ECO:0008006" key="12">
    <source>
        <dbReference type="Google" id="ProtNLM"/>
    </source>
</evidence>
<proteinExistence type="inferred from homology"/>
<keyword evidence="6" id="KW-0539">Nucleus</keyword>
<keyword evidence="4" id="KW-0238">DNA-binding</keyword>
<dbReference type="Gene3D" id="2.60.40.10">
    <property type="entry name" value="Immunoglobulins"/>
    <property type="match status" value="1"/>
</dbReference>